<evidence type="ECO:0000256" key="4">
    <source>
        <dbReference type="SAM" id="MobiDB-lite"/>
    </source>
</evidence>
<evidence type="ECO:0000256" key="1">
    <source>
        <dbReference type="ARBA" id="ARBA00008201"/>
    </source>
</evidence>
<dbReference type="InterPro" id="IPR012677">
    <property type="entry name" value="Nucleotide-bd_a/b_plait_sf"/>
</dbReference>
<accession>A0ABQ5ESH9</accession>
<dbReference type="SMART" id="SM01163">
    <property type="entry name" value="DUF1785"/>
    <property type="match status" value="1"/>
</dbReference>
<dbReference type="Pfam" id="PF00076">
    <property type="entry name" value="RRM_1"/>
    <property type="match status" value="1"/>
</dbReference>
<evidence type="ECO:0000313" key="9">
    <source>
        <dbReference type="Proteomes" id="UP001151760"/>
    </source>
</evidence>
<dbReference type="InterPro" id="IPR003165">
    <property type="entry name" value="Piwi"/>
</dbReference>
<comment type="similarity">
    <text evidence="1">Belongs to the argonaute family. Ago subfamily.</text>
</comment>
<gene>
    <name evidence="8" type="ORF">Tco_0988868</name>
</gene>
<dbReference type="InterPro" id="IPR032474">
    <property type="entry name" value="Argonaute_N"/>
</dbReference>
<dbReference type="SMART" id="SM00949">
    <property type="entry name" value="PAZ"/>
    <property type="match status" value="1"/>
</dbReference>
<dbReference type="EMBL" id="BQNB010016620">
    <property type="protein sequence ID" value="GJT53814.1"/>
    <property type="molecule type" value="Genomic_DNA"/>
</dbReference>
<feature type="region of interest" description="Disordered" evidence="4">
    <location>
        <begin position="1"/>
        <end position="20"/>
    </location>
</feature>
<keyword evidence="3" id="KW-0687">Ribonucleoprotein</keyword>
<dbReference type="InterPro" id="IPR012337">
    <property type="entry name" value="RNaseH-like_sf"/>
</dbReference>
<name>A0ABQ5ESH9_9ASTR</name>
<dbReference type="InterPro" id="IPR000504">
    <property type="entry name" value="RRM_dom"/>
</dbReference>
<dbReference type="SUPFAM" id="SSF53098">
    <property type="entry name" value="Ribonuclease H-like"/>
    <property type="match status" value="1"/>
</dbReference>
<dbReference type="Pfam" id="PF16488">
    <property type="entry name" value="ArgoL2"/>
    <property type="match status" value="1"/>
</dbReference>
<evidence type="ECO:0000256" key="2">
    <source>
        <dbReference type="ARBA" id="ARBA00022491"/>
    </source>
</evidence>
<evidence type="ECO:0000259" key="7">
    <source>
        <dbReference type="PROSITE" id="PS50822"/>
    </source>
</evidence>
<comment type="caution">
    <text evidence="8">The sequence shown here is derived from an EMBL/GenBank/DDBJ whole genome shotgun (WGS) entry which is preliminary data.</text>
</comment>
<dbReference type="InterPro" id="IPR036397">
    <property type="entry name" value="RNaseH_sf"/>
</dbReference>
<evidence type="ECO:0000259" key="6">
    <source>
        <dbReference type="PROSITE" id="PS50821"/>
    </source>
</evidence>
<dbReference type="InterPro" id="IPR003100">
    <property type="entry name" value="PAZ_dom"/>
</dbReference>
<dbReference type="Gene3D" id="3.30.70.330">
    <property type="match status" value="1"/>
</dbReference>
<dbReference type="PROSITE" id="PS50822">
    <property type="entry name" value="PIWI"/>
    <property type="match status" value="1"/>
</dbReference>
<dbReference type="InterPro" id="IPR032472">
    <property type="entry name" value="ArgoL2"/>
</dbReference>
<dbReference type="SUPFAM" id="SSF54928">
    <property type="entry name" value="RNA-binding domain, RBD"/>
    <property type="match status" value="1"/>
</dbReference>
<dbReference type="InterPro" id="IPR035979">
    <property type="entry name" value="RBD_domain_sf"/>
</dbReference>
<keyword evidence="5" id="KW-1133">Transmembrane helix</keyword>
<dbReference type="Gene3D" id="2.170.260.10">
    <property type="entry name" value="paz domain"/>
    <property type="match status" value="1"/>
</dbReference>
<dbReference type="Pfam" id="PF08699">
    <property type="entry name" value="ArgoL1"/>
    <property type="match status" value="1"/>
</dbReference>
<evidence type="ECO:0000256" key="3">
    <source>
        <dbReference type="ARBA" id="ARBA00023274"/>
    </source>
</evidence>
<protein>
    <submittedName>
        <fullName evidence="8">PAZ domain-containing protein</fullName>
    </submittedName>
</protein>
<dbReference type="PANTHER" id="PTHR22891">
    <property type="entry name" value="EUKARYOTIC TRANSLATION INITIATION FACTOR 2C"/>
    <property type="match status" value="1"/>
</dbReference>
<sequence>MFGHSGQTAEPPPVNDGGVPVKEFHKMSLVTPASSLMVPLVPSAAKKLRTLARDGFGSVGKRVTIAPEVTSKTKSRDIMKFLSDSYGDSHLGNLLLAYDGKKSAFAAGPLPFDSKEFVVNLTEQNGREREFKVTIKFAARKELDHLRQFLAGRQQDNPQETIQALDVVLRESASKDREIVGRSLFHTDFGRGPLGDGIEYWKGFYQSLRPTQMGLSLNIDMSARAFYEPKLLSEFVGEFLQREMSRPLSDQERIKVKRALKGVRVEVRLRITRDGIRSSFIDETGATKTVVQYFREKYNMKLHFPALPTVQAGTDAKPTYLPMECCKPQNIMKMSNQYFENVTLKINVKVGGRNTILSATLDGRLPYVTDRPTIIFGVDVTHPQPGEDSSPSIAAVDLVHYALEGLPNKYDQVCGYMHHKDVFPDLKTAPIHVDHEGTSRPTHYHVLYDENKFTADGLQTLTNSLCYTYATRSVSIAYNAHLAAFRARSYMDGDQSDSSSYSLKLNGRRVTQFIRACQRPKDRDESINNTMRHNEYNKDPLASKDFEMNVTELLTSIEARVLPPPPLRYHESGRSCEVNPSLGRWNKIDMVTIAPEVTSKTKSRDIIKFLSGGGKRDTELSLQKDGKRLREDASVSSSRPIEVLLPRSVLGKLLERIDRQNLVLKAVKGDGNCEYRAVSRVIKGNQFEFKNVKSEVLQESGLYRVFNNFGKVKSASLTKKLGIAHVEMKEPGKMDDAVTALDGNEKIWYEDQDGRDCIGAEGWTPAMKLGLSFSDQEGSKGTLGHFIDQSIEDLVAIRLGTGVVIRISSGDEMVGARNDLERLETKRKDVEVFVAARLCGAKRTEMWLTWSQDLRLWRLYEPSYRLIAGCFRGWVHLVHKKRFPWYFLSCLLFMLVWWYVVTVVIVVVIWVVVVVAIVGVVGVVVGRNVPSINTKLSYSCASKEATHTLSATSCPDALPESMAGLLGGAVQMLMIFRRETSQRPTYIRTQLSERDPKTLV</sequence>
<keyword evidence="5" id="KW-0812">Transmembrane</keyword>
<evidence type="ECO:0000313" key="8">
    <source>
        <dbReference type="EMBL" id="GJT53814.1"/>
    </source>
</evidence>
<evidence type="ECO:0000256" key="5">
    <source>
        <dbReference type="SAM" id="Phobius"/>
    </source>
</evidence>
<dbReference type="Proteomes" id="UP001151760">
    <property type="component" value="Unassembled WGS sequence"/>
</dbReference>
<feature type="domain" description="PAZ" evidence="6">
    <location>
        <begin position="231"/>
        <end position="330"/>
    </location>
</feature>
<feature type="domain" description="Piwi" evidence="7">
    <location>
        <begin position="321"/>
        <end position="396"/>
    </location>
</feature>
<reference evidence="8" key="2">
    <citation type="submission" date="2022-01" db="EMBL/GenBank/DDBJ databases">
        <authorList>
            <person name="Yamashiro T."/>
            <person name="Shiraishi A."/>
            <person name="Satake H."/>
            <person name="Nakayama K."/>
        </authorList>
    </citation>
    <scope>NUCLEOTIDE SEQUENCE</scope>
</reference>
<dbReference type="InterPro" id="IPR036085">
    <property type="entry name" value="PAZ_dom_sf"/>
</dbReference>
<reference evidence="8" key="1">
    <citation type="journal article" date="2022" name="Int. J. Mol. Sci.">
        <title>Draft Genome of Tanacetum Coccineum: Genomic Comparison of Closely Related Tanacetum-Family Plants.</title>
        <authorList>
            <person name="Yamashiro T."/>
            <person name="Shiraishi A."/>
            <person name="Nakayama K."/>
            <person name="Satake H."/>
        </authorList>
    </citation>
    <scope>NUCLEOTIDE SEQUENCE</scope>
</reference>
<dbReference type="PROSITE" id="PS50821">
    <property type="entry name" value="PAZ"/>
    <property type="match status" value="1"/>
</dbReference>
<dbReference type="Pfam" id="PF16486">
    <property type="entry name" value="ArgoN"/>
    <property type="match status" value="1"/>
</dbReference>
<feature type="transmembrane region" description="Helical" evidence="5">
    <location>
        <begin position="907"/>
        <end position="926"/>
    </location>
</feature>
<dbReference type="SUPFAM" id="SSF101690">
    <property type="entry name" value="PAZ domain"/>
    <property type="match status" value="1"/>
</dbReference>
<dbReference type="SMART" id="SM00950">
    <property type="entry name" value="Piwi"/>
    <property type="match status" value="1"/>
</dbReference>
<dbReference type="Pfam" id="PF02171">
    <property type="entry name" value="Piwi"/>
    <property type="match status" value="2"/>
</dbReference>
<keyword evidence="9" id="KW-1185">Reference proteome</keyword>
<organism evidence="8 9">
    <name type="scientific">Tanacetum coccineum</name>
    <dbReference type="NCBI Taxonomy" id="301880"/>
    <lineage>
        <taxon>Eukaryota</taxon>
        <taxon>Viridiplantae</taxon>
        <taxon>Streptophyta</taxon>
        <taxon>Embryophyta</taxon>
        <taxon>Tracheophyta</taxon>
        <taxon>Spermatophyta</taxon>
        <taxon>Magnoliopsida</taxon>
        <taxon>eudicotyledons</taxon>
        <taxon>Gunneridae</taxon>
        <taxon>Pentapetalae</taxon>
        <taxon>asterids</taxon>
        <taxon>campanulids</taxon>
        <taxon>Asterales</taxon>
        <taxon>Asteraceae</taxon>
        <taxon>Asteroideae</taxon>
        <taxon>Anthemideae</taxon>
        <taxon>Anthemidinae</taxon>
        <taxon>Tanacetum</taxon>
    </lineage>
</organism>
<keyword evidence="5" id="KW-0472">Membrane</keyword>
<dbReference type="Gene3D" id="3.30.420.10">
    <property type="entry name" value="Ribonuclease H-like superfamily/Ribonuclease H"/>
    <property type="match status" value="2"/>
</dbReference>
<dbReference type="InterPro" id="IPR014811">
    <property type="entry name" value="ArgoL1"/>
</dbReference>
<dbReference type="CDD" id="cd02846">
    <property type="entry name" value="PAZ_argonaute_like"/>
    <property type="match status" value="1"/>
</dbReference>
<proteinExistence type="inferred from homology"/>
<keyword evidence="2" id="KW-0678">Repressor</keyword>